<dbReference type="Proteomes" id="UP000828390">
    <property type="component" value="Unassembled WGS sequence"/>
</dbReference>
<proteinExistence type="predicted"/>
<reference evidence="2" key="1">
    <citation type="journal article" date="2019" name="bioRxiv">
        <title>The Genome of the Zebra Mussel, Dreissena polymorpha: A Resource for Invasive Species Research.</title>
        <authorList>
            <person name="McCartney M.A."/>
            <person name="Auch B."/>
            <person name="Kono T."/>
            <person name="Mallez S."/>
            <person name="Zhang Y."/>
            <person name="Obille A."/>
            <person name="Becker A."/>
            <person name="Abrahante J.E."/>
            <person name="Garbe J."/>
            <person name="Badalamenti J.P."/>
            <person name="Herman A."/>
            <person name="Mangelson H."/>
            <person name="Liachko I."/>
            <person name="Sullivan S."/>
            <person name="Sone E.D."/>
            <person name="Koren S."/>
            <person name="Silverstein K.A.T."/>
            <person name="Beckman K.B."/>
            <person name="Gohl D.M."/>
        </authorList>
    </citation>
    <scope>NUCLEOTIDE SEQUENCE</scope>
    <source>
        <strain evidence="2">Duluth1</strain>
        <tissue evidence="2">Whole animal</tissue>
    </source>
</reference>
<feature type="region of interest" description="Disordered" evidence="1">
    <location>
        <begin position="1"/>
        <end position="23"/>
    </location>
</feature>
<evidence type="ECO:0000256" key="1">
    <source>
        <dbReference type="SAM" id="MobiDB-lite"/>
    </source>
</evidence>
<evidence type="ECO:0000313" key="2">
    <source>
        <dbReference type="EMBL" id="KAH3841446.1"/>
    </source>
</evidence>
<comment type="caution">
    <text evidence="2">The sequence shown here is derived from an EMBL/GenBank/DDBJ whole genome shotgun (WGS) entry which is preliminary data.</text>
</comment>
<reference evidence="2" key="2">
    <citation type="submission" date="2020-11" db="EMBL/GenBank/DDBJ databases">
        <authorList>
            <person name="McCartney M.A."/>
            <person name="Auch B."/>
            <person name="Kono T."/>
            <person name="Mallez S."/>
            <person name="Becker A."/>
            <person name="Gohl D.M."/>
            <person name="Silverstein K.A.T."/>
            <person name="Koren S."/>
            <person name="Bechman K.B."/>
            <person name="Herman A."/>
            <person name="Abrahante J.E."/>
            <person name="Garbe J."/>
        </authorList>
    </citation>
    <scope>NUCLEOTIDE SEQUENCE</scope>
    <source>
        <strain evidence="2">Duluth1</strain>
        <tissue evidence="2">Whole animal</tissue>
    </source>
</reference>
<accession>A0A9D4KKS1</accession>
<organism evidence="2 3">
    <name type="scientific">Dreissena polymorpha</name>
    <name type="common">Zebra mussel</name>
    <name type="synonym">Mytilus polymorpha</name>
    <dbReference type="NCBI Taxonomy" id="45954"/>
    <lineage>
        <taxon>Eukaryota</taxon>
        <taxon>Metazoa</taxon>
        <taxon>Spiralia</taxon>
        <taxon>Lophotrochozoa</taxon>
        <taxon>Mollusca</taxon>
        <taxon>Bivalvia</taxon>
        <taxon>Autobranchia</taxon>
        <taxon>Heteroconchia</taxon>
        <taxon>Euheterodonta</taxon>
        <taxon>Imparidentia</taxon>
        <taxon>Neoheterodontei</taxon>
        <taxon>Myida</taxon>
        <taxon>Dreissenoidea</taxon>
        <taxon>Dreissenidae</taxon>
        <taxon>Dreissena</taxon>
    </lineage>
</organism>
<dbReference type="AlphaFoldDB" id="A0A9D4KKS1"/>
<keyword evidence="3" id="KW-1185">Reference proteome</keyword>
<gene>
    <name evidence="2" type="ORF">DPMN_114909</name>
</gene>
<dbReference type="EMBL" id="JAIWYP010000004">
    <property type="protein sequence ID" value="KAH3841446.1"/>
    <property type="molecule type" value="Genomic_DNA"/>
</dbReference>
<name>A0A9D4KKS1_DREPO</name>
<evidence type="ECO:0000313" key="3">
    <source>
        <dbReference type="Proteomes" id="UP000828390"/>
    </source>
</evidence>
<protein>
    <submittedName>
        <fullName evidence="2">Uncharacterized protein</fullName>
    </submittedName>
</protein>
<sequence length="57" mass="6478">MGSGSLLDSFHYPPPLLSQQHPVPRKIGDMPLQILKLEAEQAQLAMEWRLIKRKVLA</sequence>